<dbReference type="NCBIfam" id="TIGR04131">
    <property type="entry name" value="Bac_Flav_CTERM"/>
    <property type="match status" value="1"/>
</dbReference>
<dbReference type="InterPro" id="IPR026341">
    <property type="entry name" value="T9SS_type_B"/>
</dbReference>
<organism evidence="4 5">
    <name type="scientific">Flavobacterium fryxellicola</name>
    <dbReference type="NCBI Taxonomy" id="249352"/>
    <lineage>
        <taxon>Bacteria</taxon>
        <taxon>Pseudomonadati</taxon>
        <taxon>Bacteroidota</taxon>
        <taxon>Flavobacteriia</taxon>
        <taxon>Flavobacteriales</taxon>
        <taxon>Flavobacteriaceae</taxon>
        <taxon>Flavobacterium</taxon>
    </lineage>
</organism>
<evidence type="ECO:0008006" key="6">
    <source>
        <dbReference type="Google" id="ProtNLM"/>
    </source>
</evidence>
<dbReference type="Proteomes" id="UP000077164">
    <property type="component" value="Unassembled WGS sequence"/>
</dbReference>
<dbReference type="Pfam" id="PF19081">
    <property type="entry name" value="Ig_7"/>
    <property type="match status" value="2"/>
</dbReference>
<feature type="signal peptide" evidence="1">
    <location>
        <begin position="1"/>
        <end position="18"/>
    </location>
</feature>
<dbReference type="Pfam" id="PF13585">
    <property type="entry name" value="CHU_C"/>
    <property type="match status" value="1"/>
</dbReference>
<feature type="domain" description="Ig-like" evidence="2">
    <location>
        <begin position="953"/>
        <end position="1024"/>
    </location>
</feature>
<evidence type="ECO:0000313" key="5">
    <source>
        <dbReference type="Proteomes" id="UP000077164"/>
    </source>
</evidence>
<dbReference type="RefSeq" id="WP_066078071.1">
    <property type="nucleotide sequence ID" value="NZ_FRDK01000002.1"/>
</dbReference>
<dbReference type="PANTHER" id="PTHR35580">
    <property type="entry name" value="CELL SURFACE GLYCOPROTEIN (S-LAYER PROTEIN)-LIKE PROTEIN"/>
    <property type="match status" value="1"/>
</dbReference>
<dbReference type="InterPro" id="IPR013783">
    <property type="entry name" value="Ig-like_fold"/>
</dbReference>
<feature type="domain" description="DUF7948" evidence="3">
    <location>
        <begin position="27"/>
        <end position="262"/>
    </location>
</feature>
<sequence length="1350" mass="148236">MKQILLSLLLLIITPSFAQQKKKSIGFIENKGQITDQNGKPNPAVQFLLNTAGLNVQIKKNGFSYDIYEVKKKPAKHRIEGSNTFSSLAKKDKKATNYTLEYVFHRIDIDFVNSNSNVKLISNEKSADYDTYYNIPNKPEGIIGVHTFKQITYQNIYPNIDVVFTIPADTLKPVEYNFVIHPKGKISDIQLKFNGAKTELVDHKIKMNVRFGKMEETLPASWTEDGIAKKEIAVGYKKIKKNVYGFETENQITNKTVIIDPVPVRLWGTYYAGNNSEYSTDICNDKNNNVYFSGYTESTTNIATSGSSPVPYFYINGFIAKFDSNGTRIWGVYYSTTPTTIKVDSNENLYFTGKTWGETNVSTPGSHQPLHAEYDDAYLVKLNSFGIREWGTYYGGFSSDKGNDISFDNDNNVYLVGVTGSYGNIGTNNTHQPTHAVGYLDDDGFIAKFTTQGVRVWGTYFGGTNGDQILSSNISDDGFLYVTGNTRSTTGISTSNSYQPNMIGYASGMISKFTLDGQRVWGTYFSGNTSGTITKSKINNNFLYLTGITNSRDNLNSNGTFNENFIDLPLNFGFSSYISKFDITTQSLVWGTYFGEFVQDLKVNSNNKVFVTGCTNQDTGIATAGSYSSSRQRQDAYLIKLNEIGQREWGTYYGGNGNEGINGAADVNNKMSLDQLDNIYLVGNTTSTTGISTPGAHQENYILNSVGGLNNIYLAKFQDCLSSPEISSNSPICIGNTIELKASGGTNYAWTGPNSFASSIQNPTILNATTLDSGEYRCLITGTGGCDDTKTVAVLVGDIQAPLPDLATLPTISGDCNTQITKIPTATDACAGTILATTANSLTYNLPGTYTIVWKFDDGNGNSVNQNQTVTITNQSLPTSNSPQTFCIEQNATTNDIVISGQNIKWYDTQTNGNSVPNATILQNGTTYYASQTINGCESERIPVVINIQNTLAPTGTANQTFCSSQNPTLATISATGTAIKWYDAAINGILLPTTTLLQNGITYYASQTENSCESTTRLAVQSTLITTLPATNYEESLCDDSNDGKETVNLPAYNSNLIGTTSGYTFSYYSTFSGAETEAAANKIMNTNSYPLNLGTNEIYVRINSNTPCYAIAVLKLIVVSKPIITIADTVPICENSAITIHANPGYDSYLWSTGETTPSIIVINPGNYSVTVTQNYGTINCSNTKNFAVKKSAIAVITSIETKDWTDNSNMITVYTTGSGDFEYSIDGIQYQNSNEFSTLLNGNYTVFVRDKNGCGIATDEVFLLMYPKFFTPNGDSYNDTWSIRFSENEPELTAKIFDRYGKLIKTLNQNQTWNGTYNNQQLPSDDYWFIVTRADGKEYKGHFSLKR</sequence>
<gene>
    <name evidence="4" type="ORF">FBFR_05715</name>
</gene>
<dbReference type="STRING" id="249352.SAMN05444395_102308"/>
<comment type="caution">
    <text evidence="4">The sequence shown here is derived from an EMBL/GenBank/DDBJ whole genome shotgun (WGS) entry which is preliminary data.</text>
</comment>
<dbReference type="OrthoDB" id="1652165at2"/>
<evidence type="ECO:0000256" key="1">
    <source>
        <dbReference type="SAM" id="SignalP"/>
    </source>
</evidence>
<dbReference type="EMBL" id="LVJE01000010">
    <property type="protein sequence ID" value="OAB28952.1"/>
    <property type="molecule type" value="Genomic_DNA"/>
</dbReference>
<evidence type="ECO:0000313" key="4">
    <source>
        <dbReference type="EMBL" id="OAB28952.1"/>
    </source>
</evidence>
<dbReference type="InterPro" id="IPR057708">
    <property type="entry name" value="DUF7948"/>
</dbReference>
<dbReference type="Gene3D" id="2.60.40.10">
    <property type="entry name" value="Immunoglobulins"/>
    <property type="match status" value="2"/>
</dbReference>
<proteinExistence type="predicted"/>
<protein>
    <recommendedName>
        <fullName evidence="6">Ig-like domain-containing protein</fullName>
    </recommendedName>
</protein>
<name>A0A167Y2A0_9FLAO</name>
<evidence type="ECO:0000259" key="3">
    <source>
        <dbReference type="Pfam" id="PF25778"/>
    </source>
</evidence>
<evidence type="ECO:0000259" key="2">
    <source>
        <dbReference type="Pfam" id="PF19081"/>
    </source>
</evidence>
<dbReference type="InterPro" id="IPR044023">
    <property type="entry name" value="Ig_7"/>
</dbReference>
<accession>A0A167Y2A0</accession>
<keyword evidence="1" id="KW-0732">Signal</keyword>
<reference evidence="4 5" key="1">
    <citation type="submission" date="2016-03" db="EMBL/GenBank/DDBJ databases">
        <title>Draft genome sequence of Flavobacterium fryxellicola DSM 16209.</title>
        <authorList>
            <person name="Shin S.-K."/>
            <person name="Yi H."/>
        </authorList>
    </citation>
    <scope>NUCLEOTIDE SEQUENCE [LARGE SCALE GENOMIC DNA]</scope>
    <source>
        <strain evidence="4 5">DSM 16209</strain>
    </source>
</reference>
<dbReference type="Pfam" id="PF25778">
    <property type="entry name" value="DUF7948"/>
    <property type="match status" value="1"/>
</dbReference>
<dbReference type="InterPro" id="IPR052918">
    <property type="entry name" value="Motility_Chemotaxis_Reg"/>
</dbReference>
<feature type="chain" id="PRO_5007894563" description="Ig-like domain-containing protein" evidence="1">
    <location>
        <begin position="19"/>
        <end position="1350"/>
    </location>
</feature>
<dbReference type="PANTHER" id="PTHR35580:SF1">
    <property type="entry name" value="PHYTASE-LIKE DOMAIN-CONTAINING PROTEIN"/>
    <property type="match status" value="1"/>
</dbReference>
<feature type="domain" description="Ig-like" evidence="2">
    <location>
        <begin position="878"/>
        <end position="948"/>
    </location>
</feature>
<keyword evidence="5" id="KW-1185">Reference proteome</keyword>